<evidence type="ECO:0000313" key="2">
    <source>
        <dbReference type="EMBL" id="MFK4443104.1"/>
    </source>
</evidence>
<keyword evidence="3" id="KW-1185">Reference proteome</keyword>
<evidence type="ECO:0000256" key="1">
    <source>
        <dbReference type="SAM" id="Phobius"/>
    </source>
</evidence>
<organism evidence="2 3">
    <name type="scientific">Caballeronia udeis</name>
    <dbReference type="NCBI Taxonomy" id="1232866"/>
    <lineage>
        <taxon>Bacteria</taxon>
        <taxon>Pseudomonadati</taxon>
        <taxon>Pseudomonadota</taxon>
        <taxon>Betaproteobacteria</taxon>
        <taxon>Burkholderiales</taxon>
        <taxon>Burkholderiaceae</taxon>
        <taxon>Caballeronia</taxon>
    </lineage>
</organism>
<comment type="caution">
    <text evidence="2">The sequence shown here is derived from an EMBL/GenBank/DDBJ whole genome shotgun (WGS) entry which is preliminary data.</text>
</comment>
<gene>
    <name evidence="2" type="ORF">ABH943_003126</name>
</gene>
<sequence length="82" mass="9235">MLSGIMFLAAVVIAVYVFASFSSAIRMRLFYGVYAHIEYGTAKWRKFGKWTPRRLILLLRLRRLAALALLVILVCAVVKGSS</sequence>
<keyword evidence="1" id="KW-0812">Transmembrane</keyword>
<keyword evidence="1" id="KW-1133">Transmembrane helix</keyword>
<name>A0ABW8MHE7_9BURK</name>
<dbReference type="EMBL" id="JBIYDN010000008">
    <property type="protein sequence ID" value="MFK4443104.1"/>
    <property type="molecule type" value="Genomic_DNA"/>
</dbReference>
<protein>
    <submittedName>
        <fullName evidence="2">Uncharacterized protein</fullName>
    </submittedName>
</protein>
<reference evidence="2 3" key="1">
    <citation type="submission" date="2024-11" db="EMBL/GenBank/DDBJ databases">
        <title>Using genomics to understand microbial adaptation to soil warming.</title>
        <authorList>
            <person name="Deangelis K.M. PhD."/>
        </authorList>
    </citation>
    <scope>NUCLEOTIDE SEQUENCE [LARGE SCALE GENOMIC DNA]</scope>
    <source>
        <strain evidence="2 3">GAS97</strain>
    </source>
</reference>
<accession>A0ABW8MHE7</accession>
<dbReference type="Proteomes" id="UP001620514">
    <property type="component" value="Unassembled WGS sequence"/>
</dbReference>
<feature type="transmembrane region" description="Helical" evidence="1">
    <location>
        <begin position="6"/>
        <end position="25"/>
    </location>
</feature>
<evidence type="ECO:0000313" key="3">
    <source>
        <dbReference type="Proteomes" id="UP001620514"/>
    </source>
</evidence>
<dbReference type="RefSeq" id="WP_404607618.1">
    <property type="nucleotide sequence ID" value="NZ_JBIYDN010000008.1"/>
</dbReference>
<keyword evidence="1" id="KW-0472">Membrane</keyword>
<proteinExistence type="predicted"/>
<feature type="transmembrane region" description="Helical" evidence="1">
    <location>
        <begin position="64"/>
        <end position="81"/>
    </location>
</feature>